<dbReference type="Pfam" id="PF00474">
    <property type="entry name" value="SSF"/>
    <property type="match status" value="1"/>
</dbReference>
<feature type="transmembrane region" description="Helical" evidence="9">
    <location>
        <begin position="48"/>
        <end position="74"/>
    </location>
</feature>
<keyword evidence="5" id="KW-0769">Symport</keyword>
<dbReference type="RefSeq" id="WP_129472672.1">
    <property type="nucleotide sequence ID" value="NZ_SAWZ01000016.1"/>
</dbReference>
<feature type="transmembrane region" description="Helical" evidence="9">
    <location>
        <begin position="124"/>
        <end position="145"/>
    </location>
</feature>
<feature type="transmembrane region" description="Helical" evidence="9">
    <location>
        <begin position="157"/>
        <end position="174"/>
    </location>
</feature>
<dbReference type="Gene3D" id="1.20.1730.10">
    <property type="entry name" value="Sodium/glucose cotransporter"/>
    <property type="match status" value="1"/>
</dbReference>
<comment type="caution">
    <text evidence="10">The sequence shown here is derived from an EMBL/GenBank/DDBJ whole genome shotgun (WGS) entry which is preliminary data.</text>
</comment>
<evidence type="ECO:0000256" key="6">
    <source>
        <dbReference type="ARBA" id="ARBA00022989"/>
    </source>
</evidence>
<dbReference type="InterPro" id="IPR038377">
    <property type="entry name" value="Na/Glc_symporter_sf"/>
</dbReference>
<dbReference type="AlphaFoldDB" id="A0A4Q1JQX3"/>
<evidence type="ECO:0000256" key="1">
    <source>
        <dbReference type="ARBA" id="ARBA00004141"/>
    </source>
</evidence>
<comment type="subcellular location">
    <subcellularLocation>
        <location evidence="1">Membrane</location>
        <topology evidence="1">Multi-pass membrane protein</topology>
    </subcellularLocation>
</comment>
<evidence type="ECO:0000256" key="8">
    <source>
        <dbReference type="RuleBase" id="RU362091"/>
    </source>
</evidence>
<proteinExistence type="inferred from homology"/>
<feature type="transmembrane region" description="Helical" evidence="9">
    <location>
        <begin position="411"/>
        <end position="430"/>
    </location>
</feature>
<feature type="transmembrane region" description="Helical" evidence="9">
    <location>
        <begin position="181"/>
        <end position="203"/>
    </location>
</feature>
<comment type="similarity">
    <text evidence="2 8">Belongs to the sodium:solute symporter (SSF) (TC 2.A.21) family.</text>
</comment>
<keyword evidence="7 9" id="KW-0472">Membrane</keyword>
<feature type="transmembrane region" description="Helical" evidence="9">
    <location>
        <begin position="270"/>
        <end position="293"/>
    </location>
</feature>
<feature type="transmembrane region" description="Helical" evidence="9">
    <location>
        <begin position="231"/>
        <end position="249"/>
    </location>
</feature>
<organism evidence="10 11">
    <name type="scientific">Pseudoxanthomonas composti</name>
    <dbReference type="NCBI Taxonomy" id="2137479"/>
    <lineage>
        <taxon>Bacteria</taxon>
        <taxon>Pseudomonadati</taxon>
        <taxon>Pseudomonadota</taxon>
        <taxon>Gammaproteobacteria</taxon>
        <taxon>Lysobacterales</taxon>
        <taxon>Lysobacteraceae</taxon>
        <taxon>Pseudoxanthomonas</taxon>
    </lineage>
</organism>
<dbReference type="PANTHER" id="PTHR48086:SF7">
    <property type="entry name" value="SODIUM-SOLUTE SYMPORTER-RELATED"/>
    <property type="match status" value="1"/>
</dbReference>
<protein>
    <submittedName>
        <fullName evidence="10">Sodium:solute symporter family protein</fullName>
    </submittedName>
</protein>
<dbReference type="InterPro" id="IPR050277">
    <property type="entry name" value="Sodium:Solute_Symporter"/>
</dbReference>
<dbReference type="OrthoDB" id="3651542at2"/>
<sequence>MGEARVFVLIGVVVYLAALSLISLWSLRHSRNAGSYTSGTSHGSQAIPAALIGLLLMSEFIGTTASVGTAQYAYQYGVSAGWNVAVLGIGFLVFSFMLARKYKELGENTISAVLARTYGPKVKIATSIIMIFALQIVAVSTYASGGAVLAPLLGVDRHLATIVLGVLAAIYVGVGGMRSVIYTNVVHGVVIFGGIFLALWFGVDKVGSWDALRAQTPPEFWSLTKVGWPQIIAWLVAGAGATFATQYVIQAIATVSDGHKARSASVYASLYLIPFGFAAALVGMCALVLYPGIESIKAFPSLIADMNRVMATVVVAGLAAAAFGTISALNIGTATLLLKDFYLPITGRDADDRRALFFVRAATVLVGALPLVLSLLAADVVKVTFLAKALRAALAVLVFMAFYSPRFGTRAGAIVSIGLSLVGTIGWFLAGNPFGIDNAYIALTIPLVVMTLSHVFRGSAPSDVPITEKLNSKAR</sequence>
<dbReference type="EMBL" id="SAWZ01000016">
    <property type="protein sequence ID" value="RXQ99137.1"/>
    <property type="molecule type" value="Genomic_DNA"/>
</dbReference>
<reference evidence="10 11" key="1">
    <citation type="submission" date="2019-01" db="EMBL/GenBank/DDBJ databases">
        <title>Pseudoxanthomonas composti sp. nov., isolated from compost.</title>
        <authorList>
            <person name="Yang G."/>
        </authorList>
    </citation>
    <scope>NUCLEOTIDE SEQUENCE [LARGE SCALE GENOMIC DNA]</scope>
    <source>
        <strain evidence="10 11">GSS15</strain>
    </source>
</reference>
<dbReference type="CDD" id="cd10322">
    <property type="entry name" value="SLC5sbd"/>
    <property type="match status" value="1"/>
</dbReference>
<evidence type="ECO:0000256" key="7">
    <source>
        <dbReference type="ARBA" id="ARBA00023136"/>
    </source>
</evidence>
<feature type="transmembrane region" description="Helical" evidence="9">
    <location>
        <begin position="6"/>
        <end position="27"/>
    </location>
</feature>
<accession>A0A4Q1JQX3</accession>
<evidence type="ECO:0000313" key="11">
    <source>
        <dbReference type="Proteomes" id="UP000289784"/>
    </source>
</evidence>
<keyword evidence="11" id="KW-1185">Reference proteome</keyword>
<keyword evidence="6 9" id="KW-1133">Transmembrane helix</keyword>
<evidence type="ECO:0000256" key="4">
    <source>
        <dbReference type="ARBA" id="ARBA00022692"/>
    </source>
</evidence>
<feature type="transmembrane region" description="Helical" evidence="9">
    <location>
        <begin position="383"/>
        <end position="404"/>
    </location>
</feature>
<keyword evidence="4 9" id="KW-0812">Transmembrane</keyword>
<dbReference type="InterPro" id="IPR001734">
    <property type="entry name" value="Na/solute_symporter"/>
</dbReference>
<feature type="transmembrane region" description="Helical" evidence="9">
    <location>
        <begin position="357"/>
        <end position="377"/>
    </location>
</feature>
<feature type="transmembrane region" description="Helical" evidence="9">
    <location>
        <begin position="80"/>
        <end position="99"/>
    </location>
</feature>
<gene>
    <name evidence="10" type="ORF">EPA99_18140</name>
</gene>
<evidence type="ECO:0000313" key="10">
    <source>
        <dbReference type="EMBL" id="RXQ99137.1"/>
    </source>
</evidence>
<dbReference type="PANTHER" id="PTHR48086">
    <property type="entry name" value="SODIUM/PROLINE SYMPORTER-RELATED"/>
    <property type="match status" value="1"/>
</dbReference>
<evidence type="ECO:0000256" key="5">
    <source>
        <dbReference type="ARBA" id="ARBA00022847"/>
    </source>
</evidence>
<dbReference type="GO" id="GO:0005886">
    <property type="term" value="C:plasma membrane"/>
    <property type="evidence" value="ECO:0007669"/>
    <property type="project" value="TreeGrafter"/>
</dbReference>
<feature type="transmembrane region" description="Helical" evidence="9">
    <location>
        <begin position="313"/>
        <end position="337"/>
    </location>
</feature>
<keyword evidence="3" id="KW-0813">Transport</keyword>
<dbReference type="Proteomes" id="UP000289784">
    <property type="component" value="Unassembled WGS sequence"/>
</dbReference>
<evidence type="ECO:0000256" key="2">
    <source>
        <dbReference type="ARBA" id="ARBA00006434"/>
    </source>
</evidence>
<evidence type="ECO:0000256" key="3">
    <source>
        <dbReference type="ARBA" id="ARBA00022448"/>
    </source>
</evidence>
<name>A0A4Q1JQX3_9GAMM</name>
<evidence type="ECO:0000256" key="9">
    <source>
        <dbReference type="SAM" id="Phobius"/>
    </source>
</evidence>
<dbReference type="GO" id="GO:0015293">
    <property type="term" value="F:symporter activity"/>
    <property type="evidence" value="ECO:0007669"/>
    <property type="project" value="UniProtKB-KW"/>
</dbReference>
<feature type="transmembrane region" description="Helical" evidence="9">
    <location>
        <begin position="436"/>
        <end position="456"/>
    </location>
</feature>
<dbReference type="PROSITE" id="PS50283">
    <property type="entry name" value="NA_SOLUT_SYMP_3"/>
    <property type="match status" value="1"/>
</dbReference>